<feature type="region of interest" description="Disordered" evidence="1">
    <location>
        <begin position="1"/>
        <end position="63"/>
    </location>
</feature>
<evidence type="ECO:0000256" key="1">
    <source>
        <dbReference type="SAM" id="MobiDB-lite"/>
    </source>
</evidence>
<feature type="compositionally biased region" description="Low complexity" evidence="1">
    <location>
        <begin position="12"/>
        <end position="50"/>
    </location>
</feature>
<sequence length="145" mass="15438">MDFNLETHRRSSSSSSSSRSGSSSSSLSRSPSSSSRSLSSNSSSRLRSSSSPPPSPRCSSVQSEKRSISLLFAKRFASLTVLKRPNRGSPSPGSATSMMYCFSRTKSPISRRTASSTSGLSAASDIFLSDRRAVLVINTYLPVLS</sequence>
<reference evidence="3" key="1">
    <citation type="journal article" date="2019" name="bioRxiv">
        <title>Genome diversification in globally distributed novel marine Proteobacteria is linked to environmental adaptation.</title>
        <authorList>
            <person name="Zhou Z."/>
            <person name="Tran P.Q."/>
            <person name="Kieft K."/>
            <person name="Anantharaman K."/>
        </authorList>
    </citation>
    <scope>NUCLEOTIDE SEQUENCE [LARGE SCALE GENOMIC DNA]</scope>
</reference>
<dbReference type="AlphaFoldDB" id="A0A7C7ZEB5"/>
<evidence type="ECO:0000313" key="3">
    <source>
        <dbReference type="Proteomes" id="UP000589516"/>
    </source>
</evidence>
<gene>
    <name evidence="2" type="ORF">EYQ16_05355</name>
</gene>
<protein>
    <submittedName>
        <fullName evidence="2">Uncharacterized protein</fullName>
    </submittedName>
</protein>
<name>A0A7C7ZEB5_9ARCH</name>
<evidence type="ECO:0000313" key="2">
    <source>
        <dbReference type="EMBL" id="HIG63921.1"/>
    </source>
</evidence>
<dbReference type="Proteomes" id="UP000589516">
    <property type="component" value="Unassembled WGS sequence"/>
</dbReference>
<organism evidence="2 3">
    <name type="scientific">Marine Group III euryarchaeote</name>
    <dbReference type="NCBI Taxonomy" id="2173149"/>
    <lineage>
        <taxon>Archaea</taxon>
        <taxon>Methanobacteriati</taxon>
        <taxon>Thermoplasmatota</taxon>
        <taxon>Thermoplasmata</taxon>
        <taxon>Candidatus Thermoprofundales</taxon>
    </lineage>
</organism>
<proteinExistence type="predicted"/>
<dbReference type="EMBL" id="DUAV01000032">
    <property type="protein sequence ID" value="HIG63921.1"/>
    <property type="molecule type" value="Genomic_DNA"/>
</dbReference>
<comment type="caution">
    <text evidence="2">The sequence shown here is derived from an EMBL/GenBank/DDBJ whole genome shotgun (WGS) entry which is preliminary data.</text>
</comment>
<accession>A0A7C7ZEB5</accession>